<reference evidence="3" key="1">
    <citation type="journal article" date="2019" name="Int. J. Syst. Evol. Microbiol.">
        <title>The Global Catalogue of Microorganisms (GCM) 10K type strain sequencing project: providing services to taxonomists for standard genome sequencing and annotation.</title>
        <authorList>
            <consortium name="The Broad Institute Genomics Platform"/>
            <consortium name="The Broad Institute Genome Sequencing Center for Infectious Disease"/>
            <person name="Wu L."/>
            <person name="Ma J."/>
        </authorList>
    </citation>
    <scope>NUCLEOTIDE SEQUENCE [LARGE SCALE GENOMIC DNA]</scope>
    <source>
        <strain evidence="3">JCM 31696</strain>
    </source>
</reference>
<keyword evidence="3" id="KW-1185">Reference proteome</keyword>
<evidence type="ECO:0000259" key="1">
    <source>
        <dbReference type="Pfam" id="PF00582"/>
    </source>
</evidence>
<dbReference type="InterPro" id="IPR006016">
    <property type="entry name" value="UspA"/>
</dbReference>
<accession>A0ABW3CKX4</accession>
<proteinExistence type="predicted"/>
<evidence type="ECO:0000313" key="3">
    <source>
        <dbReference type="Proteomes" id="UP001597083"/>
    </source>
</evidence>
<evidence type="ECO:0000313" key="2">
    <source>
        <dbReference type="EMBL" id="MFD0854207.1"/>
    </source>
</evidence>
<feature type="domain" description="UspA" evidence="1">
    <location>
        <begin position="11"/>
        <end position="53"/>
    </location>
</feature>
<dbReference type="Gene3D" id="3.40.50.620">
    <property type="entry name" value="HUPs"/>
    <property type="match status" value="1"/>
</dbReference>
<dbReference type="Pfam" id="PF00582">
    <property type="entry name" value="Usp"/>
    <property type="match status" value="1"/>
</dbReference>
<dbReference type="SUPFAM" id="SSF52402">
    <property type="entry name" value="Adenine nucleotide alpha hydrolases-like"/>
    <property type="match status" value="1"/>
</dbReference>
<sequence length="55" mass="6267">MQNTTKALDEQSRHAFMVVVGEHHRNRGYEVHRFGSVSHGVVHHAHCPVAVTRPR</sequence>
<organism evidence="2 3">
    <name type="scientific">Actinomadura adrarensis</name>
    <dbReference type="NCBI Taxonomy" id="1819600"/>
    <lineage>
        <taxon>Bacteria</taxon>
        <taxon>Bacillati</taxon>
        <taxon>Actinomycetota</taxon>
        <taxon>Actinomycetes</taxon>
        <taxon>Streptosporangiales</taxon>
        <taxon>Thermomonosporaceae</taxon>
        <taxon>Actinomadura</taxon>
    </lineage>
</organism>
<dbReference type="EMBL" id="JBHTIR010002769">
    <property type="protein sequence ID" value="MFD0854207.1"/>
    <property type="molecule type" value="Genomic_DNA"/>
</dbReference>
<name>A0ABW3CKX4_9ACTN</name>
<dbReference type="InterPro" id="IPR014729">
    <property type="entry name" value="Rossmann-like_a/b/a_fold"/>
</dbReference>
<protein>
    <submittedName>
        <fullName evidence="2">Universal stress protein</fullName>
    </submittedName>
</protein>
<comment type="caution">
    <text evidence="2">The sequence shown here is derived from an EMBL/GenBank/DDBJ whole genome shotgun (WGS) entry which is preliminary data.</text>
</comment>
<gene>
    <name evidence="2" type="ORF">ACFQ07_18360</name>
</gene>
<dbReference type="Proteomes" id="UP001597083">
    <property type="component" value="Unassembled WGS sequence"/>
</dbReference>